<evidence type="ECO:0000259" key="3">
    <source>
        <dbReference type="PROSITE" id="PS50943"/>
    </source>
</evidence>
<dbReference type="Pfam" id="PF17932">
    <property type="entry name" value="TetR_C_24"/>
    <property type="match status" value="1"/>
</dbReference>
<organism evidence="5 6">
    <name type="scientific">Gordonia cholesterolivorans</name>
    <dbReference type="NCBI Taxonomy" id="559625"/>
    <lineage>
        <taxon>Bacteria</taxon>
        <taxon>Bacillati</taxon>
        <taxon>Actinomycetota</taxon>
        <taxon>Actinomycetes</taxon>
        <taxon>Mycobacteriales</taxon>
        <taxon>Gordoniaceae</taxon>
        <taxon>Gordonia</taxon>
    </lineage>
</organism>
<dbReference type="PROSITE" id="PS50977">
    <property type="entry name" value="HTH_TETR_2"/>
    <property type="match status" value="1"/>
</dbReference>
<dbReference type="SMART" id="SM00530">
    <property type="entry name" value="HTH_XRE"/>
    <property type="match status" value="1"/>
</dbReference>
<comment type="caution">
    <text evidence="5">The sequence shown here is derived from an EMBL/GenBank/DDBJ whole genome shotgun (WGS) entry which is preliminary data.</text>
</comment>
<dbReference type="Gene3D" id="1.10.260.40">
    <property type="entry name" value="lambda repressor-like DNA-binding domains"/>
    <property type="match status" value="1"/>
</dbReference>
<protein>
    <recommendedName>
        <fullName evidence="7">TetR family transcriptional regulator</fullName>
    </recommendedName>
</protein>
<dbReference type="Gene3D" id="1.10.357.10">
    <property type="entry name" value="Tetracycline Repressor, domain 2"/>
    <property type="match status" value="1"/>
</dbReference>
<evidence type="ECO:0000259" key="4">
    <source>
        <dbReference type="PROSITE" id="PS50977"/>
    </source>
</evidence>
<dbReference type="PANTHER" id="PTHR30055:SF237">
    <property type="entry name" value="TRANSCRIPTIONAL REPRESSOR MCE3R"/>
    <property type="match status" value="1"/>
</dbReference>
<feature type="domain" description="HTH tetR-type" evidence="4">
    <location>
        <begin position="104"/>
        <end position="164"/>
    </location>
</feature>
<evidence type="ECO:0000256" key="1">
    <source>
        <dbReference type="ARBA" id="ARBA00023125"/>
    </source>
</evidence>
<dbReference type="InterPro" id="IPR050109">
    <property type="entry name" value="HTH-type_TetR-like_transc_reg"/>
</dbReference>
<dbReference type="Pfam" id="PF01381">
    <property type="entry name" value="HTH_3"/>
    <property type="match status" value="1"/>
</dbReference>
<sequence length="293" mass="31907">MNDDSPSAATIEAELGSRIRAARLAQRRTLRDLAAAVGVSTATLSLIENGRSGLRVARLARIADALGLPPAALLCPEVPEPPAPGPPTAGGILPDDGDWRRYRPLVLDPVLAAALDEIVEVGYHGATIRSIANRCGSTVSALYTRYENKQHILMTLQELAVSAATDRGAIARADGRNPVERFCFLVEHLALLHTYRRELAFIGTSELRSLDPENRRRIAGRRTDLQHMVDEEVDAAVRAGRFHPDHPHEASRAVVTMCTAISGWWRPGGPLSPERVAQLYVGFALDLMRADPR</sequence>
<gene>
    <name evidence="5" type="ORF">GCM10009855_32400</name>
</gene>
<dbReference type="PANTHER" id="PTHR30055">
    <property type="entry name" value="HTH-TYPE TRANSCRIPTIONAL REGULATOR RUTR"/>
    <property type="match status" value="1"/>
</dbReference>
<evidence type="ECO:0000313" key="6">
    <source>
        <dbReference type="Proteomes" id="UP001501170"/>
    </source>
</evidence>
<name>A0ABP5UXI2_9ACTN</name>
<dbReference type="InterPro" id="IPR001647">
    <property type="entry name" value="HTH_TetR"/>
</dbReference>
<evidence type="ECO:0008006" key="7">
    <source>
        <dbReference type="Google" id="ProtNLM"/>
    </source>
</evidence>
<dbReference type="InterPro" id="IPR009057">
    <property type="entry name" value="Homeodomain-like_sf"/>
</dbReference>
<dbReference type="SUPFAM" id="SSF48498">
    <property type="entry name" value="Tetracyclin repressor-like, C-terminal domain"/>
    <property type="match status" value="1"/>
</dbReference>
<dbReference type="CDD" id="cd00093">
    <property type="entry name" value="HTH_XRE"/>
    <property type="match status" value="1"/>
</dbReference>
<dbReference type="SUPFAM" id="SSF46689">
    <property type="entry name" value="Homeodomain-like"/>
    <property type="match status" value="1"/>
</dbReference>
<dbReference type="Proteomes" id="UP001501170">
    <property type="component" value="Unassembled WGS sequence"/>
</dbReference>
<dbReference type="InterPro" id="IPR001387">
    <property type="entry name" value="Cro/C1-type_HTH"/>
</dbReference>
<dbReference type="InterPro" id="IPR041490">
    <property type="entry name" value="KstR2_TetR_C"/>
</dbReference>
<proteinExistence type="predicted"/>
<feature type="DNA-binding region" description="H-T-H motif" evidence="2">
    <location>
        <begin position="127"/>
        <end position="146"/>
    </location>
</feature>
<accession>A0ABP5UXI2</accession>
<dbReference type="InterPro" id="IPR010982">
    <property type="entry name" value="Lambda_DNA-bd_dom_sf"/>
</dbReference>
<dbReference type="Pfam" id="PF00440">
    <property type="entry name" value="TetR_N"/>
    <property type="match status" value="1"/>
</dbReference>
<dbReference type="RefSeq" id="WP_006897141.1">
    <property type="nucleotide sequence ID" value="NZ_BAAARB010000022.1"/>
</dbReference>
<dbReference type="InterPro" id="IPR036271">
    <property type="entry name" value="Tet_transcr_reg_TetR-rel_C_sf"/>
</dbReference>
<evidence type="ECO:0000313" key="5">
    <source>
        <dbReference type="EMBL" id="GAA2389860.1"/>
    </source>
</evidence>
<evidence type="ECO:0000256" key="2">
    <source>
        <dbReference type="PROSITE-ProRule" id="PRU00335"/>
    </source>
</evidence>
<dbReference type="SUPFAM" id="SSF47413">
    <property type="entry name" value="lambda repressor-like DNA-binding domains"/>
    <property type="match status" value="1"/>
</dbReference>
<dbReference type="PROSITE" id="PS50943">
    <property type="entry name" value="HTH_CROC1"/>
    <property type="match status" value="1"/>
</dbReference>
<keyword evidence="6" id="KW-1185">Reference proteome</keyword>
<keyword evidence="1 2" id="KW-0238">DNA-binding</keyword>
<dbReference type="EMBL" id="BAAARB010000022">
    <property type="protein sequence ID" value="GAA2389860.1"/>
    <property type="molecule type" value="Genomic_DNA"/>
</dbReference>
<feature type="domain" description="HTH cro/C1-type" evidence="3">
    <location>
        <begin position="19"/>
        <end position="73"/>
    </location>
</feature>
<reference evidence="6" key="1">
    <citation type="journal article" date="2019" name="Int. J. Syst. Evol. Microbiol.">
        <title>The Global Catalogue of Microorganisms (GCM) 10K type strain sequencing project: providing services to taxonomists for standard genome sequencing and annotation.</title>
        <authorList>
            <consortium name="The Broad Institute Genomics Platform"/>
            <consortium name="The Broad Institute Genome Sequencing Center for Infectious Disease"/>
            <person name="Wu L."/>
            <person name="Ma J."/>
        </authorList>
    </citation>
    <scope>NUCLEOTIDE SEQUENCE [LARGE SCALE GENOMIC DNA]</scope>
    <source>
        <strain evidence="6">JCM 16227</strain>
    </source>
</reference>